<proteinExistence type="predicted"/>
<reference evidence="2 3" key="1">
    <citation type="submission" date="2019-03" db="EMBL/GenBank/DDBJ databases">
        <title>First draft genome of Liparis tanakae, snailfish: a comprehensive survey of snailfish specific genes.</title>
        <authorList>
            <person name="Kim W."/>
            <person name="Song I."/>
            <person name="Jeong J.-H."/>
            <person name="Kim D."/>
            <person name="Kim S."/>
            <person name="Ryu S."/>
            <person name="Song J.Y."/>
            <person name="Lee S.K."/>
        </authorList>
    </citation>
    <scope>NUCLEOTIDE SEQUENCE [LARGE SCALE GENOMIC DNA]</scope>
    <source>
        <tissue evidence="2">Muscle</tissue>
    </source>
</reference>
<gene>
    <name evidence="2" type="ORF">EYF80_064615</name>
</gene>
<name>A0A4Z2E8W8_9TELE</name>
<evidence type="ECO:0000256" key="1">
    <source>
        <dbReference type="SAM" id="MobiDB-lite"/>
    </source>
</evidence>
<evidence type="ECO:0000313" key="3">
    <source>
        <dbReference type="Proteomes" id="UP000314294"/>
    </source>
</evidence>
<evidence type="ECO:0000313" key="2">
    <source>
        <dbReference type="EMBL" id="TNN25258.1"/>
    </source>
</evidence>
<organism evidence="2 3">
    <name type="scientific">Liparis tanakae</name>
    <name type="common">Tanaka's snailfish</name>
    <dbReference type="NCBI Taxonomy" id="230148"/>
    <lineage>
        <taxon>Eukaryota</taxon>
        <taxon>Metazoa</taxon>
        <taxon>Chordata</taxon>
        <taxon>Craniata</taxon>
        <taxon>Vertebrata</taxon>
        <taxon>Euteleostomi</taxon>
        <taxon>Actinopterygii</taxon>
        <taxon>Neopterygii</taxon>
        <taxon>Teleostei</taxon>
        <taxon>Neoteleostei</taxon>
        <taxon>Acanthomorphata</taxon>
        <taxon>Eupercaria</taxon>
        <taxon>Perciformes</taxon>
        <taxon>Cottioidei</taxon>
        <taxon>Cottales</taxon>
        <taxon>Liparidae</taxon>
        <taxon>Liparis</taxon>
    </lineage>
</organism>
<keyword evidence="3" id="KW-1185">Reference proteome</keyword>
<sequence>MSVKALVPDGLAEVPLGHAGRQGDLEHGVALVDLRQAVEDAAHLAGGQDPGRRQQRLQVLLDRGVAALALHDGAEDEASDHLQDQVSQTHGHGSAATGGRRSYTLLPELDVQPEPHLLAAEPLRRGAELRGRMLQLTHGHVQVPGGVPTLTCNSNTSSL</sequence>
<dbReference type="AlphaFoldDB" id="A0A4Z2E8W8"/>
<dbReference type="EMBL" id="SRLO01013035">
    <property type="protein sequence ID" value="TNN25258.1"/>
    <property type="molecule type" value="Genomic_DNA"/>
</dbReference>
<dbReference type="Proteomes" id="UP000314294">
    <property type="component" value="Unassembled WGS sequence"/>
</dbReference>
<accession>A0A4Z2E8W8</accession>
<comment type="caution">
    <text evidence="2">The sequence shown here is derived from an EMBL/GenBank/DDBJ whole genome shotgun (WGS) entry which is preliminary data.</text>
</comment>
<protein>
    <submittedName>
        <fullName evidence="2">Uncharacterized protein</fullName>
    </submittedName>
</protein>
<feature type="region of interest" description="Disordered" evidence="1">
    <location>
        <begin position="76"/>
        <end position="100"/>
    </location>
</feature>